<keyword evidence="2" id="KW-0119">Carbohydrate metabolism</keyword>
<dbReference type="PROSITE" id="PS50853">
    <property type="entry name" value="FN3"/>
    <property type="match status" value="1"/>
</dbReference>
<keyword evidence="1" id="KW-0378">Hydrolase</keyword>
<dbReference type="InterPro" id="IPR003961">
    <property type="entry name" value="FN3_dom"/>
</dbReference>
<dbReference type="GO" id="GO:0000272">
    <property type="term" value="P:polysaccharide catabolic process"/>
    <property type="evidence" value="ECO:0007669"/>
    <property type="project" value="UniProtKB-KW"/>
</dbReference>
<dbReference type="InterPro" id="IPR036116">
    <property type="entry name" value="FN3_sf"/>
</dbReference>
<dbReference type="AlphaFoldDB" id="A0A1H0SB11"/>
<gene>
    <name evidence="5" type="ORF">SAMN05192558_108347</name>
</gene>
<evidence type="ECO:0000259" key="4">
    <source>
        <dbReference type="PROSITE" id="PS50853"/>
    </source>
</evidence>
<keyword evidence="6" id="KW-1185">Reference proteome</keyword>
<organism evidence="5 6">
    <name type="scientific">Actinokineospora alba</name>
    <dbReference type="NCBI Taxonomy" id="504798"/>
    <lineage>
        <taxon>Bacteria</taxon>
        <taxon>Bacillati</taxon>
        <taxon>Actinomycetota</taxon>
        <taxon>Actinomycetes</taxon>
        <taxon>Pseudonocardiales</taxon>
        <taxon>Pseudonocardiaceae</taxon>
        <taxon>Actinokineospora</taxon>
    </lineage>
</organism>
<reference evidence="6" key="1">
    <citation type="submission" date="2016-10" db="EMBL/GenBank/DDBJ databases">
        <authorList>
            <person name="Varghese N."/>
            <person name="Submissions S."/>
        </authorList>
    </citation>
    <scope>NUCLEOTIDE SEQUENCE [LARGE SCALE GENOMIC DNA]</scope>
    <source>
        <strain evidence="6">IBRC-M 10655</strain>
    </source>
</reference>
<protein>
    <recommendedName>
        <fullName evidence="4">Fibronectin type-III domain-containing protein</fullName>
    </recommendedName>
</protein>
<keyword evidence="3" id="KW-0732">Signal</keyword>
<proteinExistence type="predicted"/>
<feature type="chain" id="PRO_5011438772" description="Fibronectin type-III domain-containing protein" evidence="3">
    <location>
        <begin position="29"/>
        <end position="429"/>
    </location>
</feature>
<feature type="signal peptide" evidence="3">
    <location>
        <begin position="1"/>
        <end position="28"/>
    </location>
</feature>
<accession>A0A1H0SB11</accession>
<evidence type="ECO:0000256" key="2">
    <source>
        <dbReference type="ARBA" id="ARBA00023326"/>
    </source>
</evidence>
<dbReference type="SMART" id="SM00060">
    <property type="entry name" value="FN3"/>
    <property type="match status" value="1"/>
</dbReference>
<dbReference type="CDD" id="cd00063">
    <property type="entry name" value="FN3"/>
    <property type="match status" value="1"/>
</dbReference>
<dbReference type="Proteomes" id="UP000199651">
    <property type="component" value="Unassembled WGS sequence"/>
</dbReference>
<dbReference type="GO" id="GO:0016798">
    <property type="term" value="F:hydrolase activity, acting on glycosyl bonds"/>
    <property type="evidence" value="ECO:0007669"/>
    <property type="project" value="UniProtKB-KW"/>
</dbReference>
<keyword evidence="1" id="KW-0326">Glycosidase</keyword>
<evidence type="ECO:0000313" key="5">
    <source>
        <dbReference type="EMBL" id="SDP38356.1"/>
    </source>
</evidence>
<dbReference type="InterPro" id="IPR046542">
    <property type="entry name" value="DUF6801"/>
</dbReference>
<dbReference type="Pfam" id="PF20611">
    <property type="entry name" value="DUF6801"/>
    <property type="match status" value="1"/>
</dbReference>
<dbReference type="InterPro" id="IPR013783">
    <property type="entry name" value="Ig-like_fold"/>
</dbReference>
<name>A0A1H0SB11_9PSEU</name>
<evidence type="ECO:0000256" key="3">
    <source>
        <dbReference type="SAM" id="SignalP"/>
    </source>
</evidence>
<dbReference type="SUPFAM" id="SSF49265">
    <property type="entry name" value="Fibronectin type III"/>
    <property type="match status" value="1"/>
</dbReference>
<feature type="domain" description="Fibronectin type-III" evidence="4">
    <location>
        <begin position="200"/>
        <end position="276"/>
    </location>
</feature>
<sequence>MARPIYRRLLTAALGIALVAAGSTSASAEPIQLVTNHTCTYPLIDAQPAQVIRATDLPEQVTQARHLDRTPMQSRLRLGHHVAEMMRLARATSIKVTMVSHIWIQPVVGPARPLEAESATDWISLPPTPGDEFELVFNDYIAPLDFPDVGEVTIKVHDVLLDLTLRRSDGSIVIAQEVQCVQDPGQNNLLATIRVAPPAAPANLRTTDVGLDTVELAWDSTGQPAYEVFRDGELAATVPGTTVRVSGLRPDTDYVFTVRSPQSLFSAPLSVHTRPRVTHHDWNLAGTATLKAAHTSVALHGTLGVDHDVLTGNFTADLKLDPTTATMTLNGLFPATARVSFTPVGKVTGTFRTAHADVGITLSDLTLFGFPIPVAPCRTTTPAALEMSSVNLKLAGAFTIAPFTGCAPLTSVITSNVSGPDNTVELRLS</sequence>
<dbReference type="Gene3D" id="2.60.40.10">
    <property type="entry name" value="Immunoglobulins"/>
    <property type="match status" value="1"/>
</dbReference>
<evidence type="ECO:0000313" key="6">
    <source>
        <dbReference type="Proteomes" id="UP000199651"/>
    </source>
</evidence>
<dbReference type="EMBL" id="FNJB01000008">
    <property type="protein sequence ID" value="SDP38356.1"/>
    <property type="molecule type" value="Genomic_DNA"/>
</dbReference>
<dbReference type="Pfam" id="PF00041">
    <property type="entry name" value="fn3"/>
    <property type="match status" value="1"/>
</dbReference>
<evidence type="ECO:0000256" key="1">
    <source>
        <dbReference type="ARBA" id="ARBA00023295"/>
    </source>
</evidence>
<keyword evidence="2" id="KW-0624">Polysaccharide degradation</keyword>
<dbReference type="STRING" id="504798.SAMN05421871_105358"/>